<keyword evidence="3" id="KW-0808">Transferase</keyword>
<dbReference type="EMBL" id="FMYW01000001">
    <property type="protein sequence ID" value="SDB97483.1"/>
    <property type="molecule type" value="Genomic_DNA"/>
</dbReference>
<sequence>MTNEKDKDGNLLPDEVHLNGYGKFLRSTSLDELPELYNILKGDMSIIGPRPLLVQYLPRYNEEQRHRHDVHPGLMGYAQAHGRDAVTWEDKFKMDVWYTRNVSFKTDWDIF</sequence>
<name>A0A1G6HTJ7_9FIRM</name>
<dbReference type="PANTHER" id="PTHR30576">
    <property type="entry name" value="COLANIC BIOSYNTHESIS UDP-GLUCOSE LIPID CARRIER TRANSFERASE"/>
    <property type="match status" value="1"/>
</dbReference>
<dbReference type="InterPro" id="IPR003362">
    <property type="entry name" value="Bact_transf"/>
</dbReference>
<reference evidence="4" key="1">
    <citation type="submission" date="2016-10" db="EMBL/GenBank/DDBJ databases">
        <authorList>
            <person name="Varghese N."/>
            <person name="Submissions S."/>
        </authorList>
    </citation>
    <scope>NUCLEOTIDE SEQUENCE [LARGE SCALE GENOMIC DNA]</scope>
    <source>
        <strain evidence="4">DSM 11005</strain>
    </source>
</reference>
<dbReference type="AlphaFoldDB" id="A0A1G6HTJ7"/>
<evidence type="ECO:0000256" key="1">
    <source>
        <dbReference type="ARBA" id="ARBA00006464"/>
    </source>
</evidence>
<evidence type="ECO:0000313" key="3">
    <source>
        <dbReference type="EMBL" id="SDB97483.1"/>
    </source>
</evidence>
<proteinExistence type="inferred from homology"/>
<organism evidence="3 4">
    <name type="scientific">Succiniclasticum ruminis</name>
    <dbReference type="NCBI Taxonomy" id="40841"/>
    <lineage>
        <taxon>Bacteria</taxon>
        <taxon>Bacillati</taxon>
        <taxon>Bacillota</taxon>
        <taxon>Negativicutes</taxon>
        <taxon>Acidaminococcales</taxon>
        <taxon>Acidaminococcaceae</taxon>
        <taxon>Succiniclasticum</taxon>
    </lineage>
</organism>
<keyword evidence="4" id="KW-1185">Reference proteome</keyword>
<gene>
    <name evidence="3" type="ORF">SAMN04487864_101235</name>
</gene>
<evidence type="ECO:0000313" key="4">
    <source>
        <dbReference type="Proteomes" id="UP000198943"/>
    </source>
</evidence>
<comment type="similarity">
    <text evidence="1">Belongs to the bacterial sugar transferase family.</text>
</comment>
<dbReference type="Pfam" id="PF02397">
    <property type="entry name" value="Bac_transf"/>
    <property type="match status" value="1"/>
</dbReference>
<dbReference type="PANTHER" id="PTHR30576:SF8">
    <property type="entry name" value="UNDECAPRENYL-PHOSPHATE GALACTOSE PHOSPHOTRANSFERASE"/>
    <property type="match status" value="1"/>
</dbReference>
<protein>
    <submittedName>
        <fullName evidence="3">Sugar transferase</fullName>
    </submittedName>
</protein>
<accession>A0A1G6HTJ7</accession>
<feature type="domain" description="Bacterial sugar transferase" evidence="2">
    <location>
        <begin position="14"/>
        <end position="110"/>
    </location>
</feature>
<evidence type="ECO:0000259" key="2">
    <source>
        <dbReference type="Pfam" id="PF02397"/>
    </source>
</evidence>
<dbReference type="Proteomes" id="UP000198943">
    <property type="component" value="Unassembled WGS sequence"/>
</dbReference>
<dbReference type="GO" id="GO:0016780">
    <property type="term" value="F:phosphotransferase activity, for other substituted phosphate groups"/>
    <property type="evidence" value="ECO:0007669"/>
    <property type="project" value="TreeGrafter"/>
</dbReference>